<sequence>MDKDFKKYLDFHRTKGGTGKIFNFNLIEYKEGFLKLGAEFTETTLNPNRTVQGGMMTSLLDDVTSLLVIYESKGGLYPNSTNLHSLHHRPLFEGKVIATASIIKKGKNIATLKGELFNADGKLAATLMHTVVLTKADFQSDIPN</sequence>
<proteinExistence type="predicted"/>
<keyword evidence="1" id="KW-0378">Hydrolase</keyword>
<dbReference type="CDD" id="cd03443">
    <property type="entry name" value="PaaI_thioesterase"/>
    <property type="match status" value="1"/>
</dbReference>
<protein>
    <recommendedName>
        <fullName evidence="2">Thioesterase domain-containing protein</fullName>
    </recommendedName>
</protein>
<dbReference type="SUPFAM" id="SSF54637">
    <property type="entry name" value="Thioesterase/thiol ester dehydrase-isomerase"/>
    <property type="match status" value="1"/>
</dbReference>
<reference evidence="3" key="1">
    <citation type="submission" date="2018-05" db="EMBL/GenBank/DDBJ databases">
        <authorList>
            <person name="Lanie J.A."/>
            <person name="Ng W.-L."/>
            <person name="Kazmierczak K.M."/>
            <person name="Andrzejewski T.M."/>
            <person name="Davidsen T.M."/>
            <person name="Wayne K.J."/>
            <person name="Tettelin H."/>
            <person name="Glass J.I."/>
            <person name="Rusch D."/>
            <person name="Podicherti R."/>
            <person name="Tsui H.-C.T."/>
            <person name="Winkler M.E."/>
        </authorList>
    </citation>
    <scope>NUCLEOTIDE SEQUENCE</scope>
</reference>
<dbReference type="EMBL" id="UINC01003503">
    <property type="protein sequence ID" value="SVA06892.1"/>
    <property type="molecule type" value="Genomic_DNA"/>
</dbReference>
<gene>
    <name evidence="3" type="ORF">METZ01_LOCUS59746</name>
</gene>
<organism evidence="3">
    <name type="scientific">marine metagenome</name>
    <dbReference type="NCBI Taxonomy" id="408172"/>
    <lineage>
        <taxon>unclassified sequences</taxon>
        <taxon>metagenomes</taxon>
        <taxon>ecological metagenomes</taxon>
    </lineage>
</organism>
<dbReference type="AlphaFoldDB" id="A0A381SSA5"/>
<evidence type="ECO:0000259" key="2">
    <source>
        <dbReference type="Pfam" id="PF03061"/>
    </source>
</evidence>
<dbReference type="NCBIfam" id="TIGR00369">
    <property type="entry name" value="unchar_dom_1"/>
    <property type="match status" value="1"/>
</dbReference>
<dbReference type="InterPro" id="IPR003736">
    <property type="entry name" value="PAAI_dom"/>
</dbReference>
<dbReference type="GO" id="GO:0016787">
    <property type="term" value="F:hydrolase activity"/>
    <property type="evidence" value="ECO:0007669"/>
    <property type="project" value="UniProtKB-KW"/>
</dbReference>
<evidence type="ECO:0000256" key="1">
    <source>
        <dbReference type="ARBA" id="ARBA00022801"/>
    </source>
</evidence>
<accession>A0A381SSA5</accession>
<dbReference type="Gene3D" id="3.10.129.10">
    <property type="entry name" value="Hotdog Thioesterase"/>
    <property type="match status" value="1"/>
</dbReference>
<feature type="domain" description="Thioesterase" evidence="2">
    <location>
        <begin position="50"/>
        <end position="124"/>
    </location>
</feature>
<name>A0A381SSA5_9ZZZZ</name>
<dbReference type="Pfam" id="PF03061">
    <property type="entry name" value="4HBT"/>
    <property type="match status" value="1"/>
</dbReference>
<dbReference type="InterPro" id="IPR029069">
    <property type="entry name" value="HotDog_dom_sf"/>
</dbReference>
<dbReference type="InterPro" id="IPR006683">
    <property type="entry name" value="Thioestr_dom"/>
</dbReference>
<evidence type="ECO:0000313" key="3">
    <source>
        <dbReference type="EMBL" id="SVA06892.1"/>
    </source>
</evidence>